<feature type="domain" description="Bbp19-like phage" evidence="1">
    <location>
        <begin position="25"/>
        <end position="89"/>
    </location>
</feature>
<evidence type="ECO:0000259" key="1">
    <source>
        <dbReference type="Pfam" id="PF25181"/>
    </source>
</evidence>
<protein>
    <recommendedName>
        <fullName evidence="1">Bbp19-like phage domain-containing protein</fullName>
    </recommendedName>
</protein>
<dbReference type="Proteomes" id="UP000664096">
    <property type="component" value="Unassembled WGS sequence"/>
</dbReference>
<evidence type="ECO:0000313" key="2">
    <source>
        <dbReference type="EMBL" id="MBN9673460.1"/>
    </source>
</evidence>
<dbReference type="Pfam" id="PF25181">
    <property type="entry name" value="Phage_Bbp19"/>
    <property type="match status" value="1"/>
</dbReference>
<accession>A0A939EHX6</accession>
<reference evidence="2" key="1">
    <citation type="submission" date="2020-12" db="EMBL/GenBank/DDBJ databases">
        <title>Oil enriched cultivation method for isolating marine PHA-producing bacteria.</title>
        <authorList>
            <person name="Zheng W."/>
            <person name="Yu S."/>
            <person name="Huang Y."/>
        </authorList>
    </citation>
    <scope>NUCLEOTIDE SEQUENCE</scope>
    <source>
        <strain evidence="2">SY-2-12</strain>
    </source>
</reference>
<sequence>MTVWSSLRRITSRRRERAAAIERAYRSVFLCPEGEVVLADLAAECGLYQAPPIGLGPRESGYLDGRKALFARILAMIRISPEEHAALQEAARLETLPDIEPEEDF</sequence>
<dbReference type="AlphaFoldDB" id="A0A939EHX6"/>
<comment type="caution">
    <text evidence="2">The sequence shown here is derived from an EMBL/GenBank/DDBJ whole genome shotgun (WGS) entry which is preliminary data.</text>
</comment>
<proteinExistence type="predicted"/>
<evidence type="ECO:0000313" key="3">
    <source>
        <dbReference type="Proteomes" id="UP000664096"/>
    </source>
</evidence>
<dbReference type="RefSeq" id="WP_207143320.1">
    <property type="nucleotide sequence ID" value="NZ_JAEKJZ010000007.1"/>
</dbReference>
<name>A0A939EHX6_9HYPH</name>
<gene>
    <name evidence="2" type="ORF">JF539_24090</name>
</gene>
<dbReference type="InterPro" id="IPR057447">
    <property type="entry name" value="Bbp19-like_phage"/>
</dbReference>
<organism evidence="2 3">
    <name type="scientific">Roseibium aggregatum</name>
    <dbReference type="NCBI Taxonomy" id="187304"/>
    <lineage>
        <taxon>Bacteria</taxon>
        <taxon>Pseudomonadati</taxon>
        <taxon>Pseudomonadota</taxon>
        <taxon>Alphaproteobacteria</taxon>
        <taxon>Hyphomicrobiales</taxon>
        <taxon>Stappiaceae</taxon>
        <taxon>Roseibium</taxon>
    </lineage>
</organism>
<dbReference type="EMBL" id="JAEKJZ010000007">
    <property type="protein sequence ID" value="MBN9673460.1"/>
    <property type="molecule type" value="Genomic_DNA"/>
</dbReference>